<comment type="similarity">
    <text evidence="2">Belongs to the DedA family.</text>
</comment>
<sequence length="224" mass="24215">MASTRWVPWAGKPRREDLICWYAIAGMAVFYTAMWPLRPILIGSNPVLLELLTGSKESIIAAGAFAAVGSVPLVVVVVAAVLGMMKFDAVLWWAGTLWGAGIVGKFARRSKWAMRFAGRAGSLGPWVMWPMVAMAPWTPVPSSLVYAAAGWTGMRLRTFLVLDGIGSLVRASIYTGAGYAIGQPAVDLAETISANGIWVSLGVVVVMVVWQWVRRQVTARPIPR</sequence>
<organism evidence="9 10">
    <name type="scientific">Pseudonocardia cypriaca</name>
    <dbReference type="NCBI Taxonomy" id="882449"/>
    <lineage>
        <taxon>Bacteria</taxon>
        <taxon>Bacillati</taxon>
        <taxon>Actinomycetota</taxon>
        <taxon>Actinomycetes</taxon>
        <taxon>Pseudonocardiales</taxon>
        <taxon>Pseudonocardiaceae</taxon>
        <taxon>Pseudonocardia</taxon>
    </lineage>
</organism>
<dbReference type="InterPro" id="IPR032816">
    <property type="entry name" value="VTT_dom"/>
</dbReference>
<evidence type="ECO:0000313" key="9">
    <source>
        <dbReference type="EMBL" id="TQM43446.1"/>
    </source>
</evidence>
<evidence type="ECO:0000256" key="3">
    <source>
        <dbReference type="ARBA" id="ARBA00022475"/>
    </source>
</evidence>
<evidence type="ECO:0000259" key="8">
    <source>
        <dbReference type="Pfam" id="PF09335"/>
    </source>
</evidence>
<gene>
    <name evidence="9" type="ORF">FB388_0792</name>
</gene>
<dbReference type="EMBL" id="VFPH01000001">
    <property type="protein sequence ID" value="TQM43446.1"/>
    <property type="molecule type" value="Genomic_DNA"/>
</dbReference>
<dbReference type="OrthoDB" id="3727474at2"/>
<reference evidence="9 10" key="1">
    <citation type="submission" date="2019-06" db="EMBL/GenBank/DDBJ databases">
        <title>Sequencing the genomes of 1000 actinobacteria strains.</title>
        <authorList>
            <person name="Klenk H.-P."/>
        </authorList>
    </citation>
    <scope>NUCLEOTIDE SEQUENCE [LARGE SCALE GENOMIC DNA]</scope>
    <source>
        <strain evidence="9 10">DSM 45511</strain>
    </source>
</reference>
<keyword evidence="4 7" id="KW-0812">Transmembrane</keyword>
<comment type="subcellular location">
    <subcellularLocation>
        <location evidence="1">Cell membrane</location>
        <topology evidence="1">Multi-pass membrane protein</topology>
    </subcellularLocation>
</comment>
<dbReference type="Proteomes" id="UP000319818">
    <property type="component" value="Unassembled WGS sequence"/>
</dbReference>
<dbReference type="RefSeq" id="WP_142096990.1">
    <property type="nucleotide sequence ID" value="NZ_VFPH01000001.1"/>
</dbReference>
<keyword evidence="5 7" id="KW-1133">Transmembrane helix</keyword>
<evidence type="ECO:0000256" key="6">
    <source>
        <dbReference type="ARBA" id="ARBA00023136"/>
    </source>
</evidence>
<keyword evidence="6 7" id="KW-0472">Membrane</keyword>
<evidence type="ECO:0000256" key="7">
    <source>
        <dbReference type="SAM" id="Phobius"/>
    </source>
</evidence>
<proteinExistence type="inferred from homology"/>
<feature type="transmembrane region" description="Helical" evidence="7">
    <location>
        <begin position="20"/>
        <end position="38"/>
    </location>
</feature>
<keyword evidence="3" id="KW-1003">Cell membrane</keyword>
<feature type="transmembrane region" description="Helical" evidence="7">
    <location>
        <begin position="192"/>
        <end position="213"/>
    </location>
</feature>
<evidence type="ECO:0000256" key="2">
    <source>
        <dbReference type="ARBA" id="ARBA00010792"/>
    </source>
</evidence>
<dbReference type="GO" id="GO:0005886">
    <property type="term" value="C:plasma membrane"/>
    <property type="evidence" value="ECO:0007669"/>
    <property type="project" value="UniProtKB-SubCell"/>
</dbReference>
<comment type="caution">
    <text evidence="9">The sequence shown here is derived from an EMBL/GenBank/DDBJ whole genome shotgun (WGS) entry which is preliminary data.</text>
</comment>
<dbReference type="PANTHER" id="PTHR42709">
    <property type="entry name" value="ALKALINE PHOSPHATASE LIKE PROTEIN"/>
    <property type="match status" value="1"/>
</dbReference>
<accession>A0A543GBJ4</accession>
<dbReference type="PANTHER" id="PTHR42709:SF6">
    <property type="entry name" value="UNDECAPRENYL PHOSPHATE TRANSPORTER A"/>
    <property type="match status" value="1"/>
</dbReference>
<evidence type="ECO:0000313" key="10">
    <source>
        <dbReference type="Proteomes" id="UP000319818"/>
    </source>
</evidence>
<feature type="transmembrane region" description="Helical" evidence="7">
    <location>
        <begin position="89"/>
        <end position="107"/>
    </location>
</feature>
<feature type="transmembrane region" description="Helical" evidence="7">
    <location>
        <begin position="159"/>
        <end position="180"/>
    </location>
</feature>
<name>A0A543GBJ4_9PSEU</name>
<evidence type="ECO:0000256" key="1">
    <source>
        <dbReference type="ARBA" id="ARBA00004651"/>
    </source>
</evidence>
<dbReference type="Pfam" id="PF09335">
    <property type="entry name" value="VTT_dom"/>
    <property type="match status" value="1"/>
</dbReference>
<evidence type="ECO:0000256" key="4">
    <source>
        <dbReference type="ARBA" id="ARBA00022692"/>
    </source>
</evidence>
<feature type="domain" description="VTT" evidence="8">
    <location>
        <begin position="61"/>
        <end position="179"/>
    </location>
</feature>
<dbReference type="AlphaFoldDB" id="A0A543GBJ4"/>
<dbReference type="InterPro" id="IPR051311">
    <property type="entry name" value="DedA_domain"/>
</dbReference>
<feature type="transmembrane region" description="Helical" evidence="7">
    <location>
        <begin position="127"/>
        <end position="147"/>
    </location>
</feature>
<keyword evidence="10" id="KW-1185">Reference proteome</keyword>
<feature type="transmembrane region" description="Helical" evidence="7">
    <location>
        <begin position="58"/>
        <end position="82"/>
    </location>
</feature>
<protein>
    <submittedName>
        <fullName evidence="9">Membrane protein DedA with SNARE-associated domain</fullName>
    </submittedName>
</protein>
<evidence type="ECO:0000256" key="5">
    <source>
        <dbReference type="ARBA" id="ARBA00022989"/>
    </source>
</evidence>